<dbReference type="PROSITE" id="PS01188">
    <property type="entry name" value="ELO"/>
    <property type="match status" value="1"/>
</dbReference>
<protein>
    <recommendedName>
        <fullName evidence="10">Elongation of very long chain fatty acids protein</fullName>
        <ecNumber evidence="10">2.3.1.199</ecNumber>
    </recommendedName>
    <alternativeName>
        <fullName evidence="10">Very-long-chain 3-oxoacyl-CoA synthase</fullName>
    </alternativeName>
</protein>
<dbReference type="OrthoDB" id="10259681at2759"/>
<comment type="subcellular location">
    <subcellularLocation>
        <location evidence="1">Membrane</location>
        <topology evidence="1">Multi-pass membrane protein</topology>
    </subcellularLocation>
</comment>
<proteinExistence type="inferred from homology"/>
<evidence type="ECO:0000256" key="9">
    <source>
        <dbReference type="ARBA" id="ARBA00023160"/>
    </source>
</evidence>
<dbReference type="GO" id="GO:0009922">
    <property type="term" value="F:fatty acid elongase activity"/>
    <property type="evidence" value="ECO:0007669"/>
    <property type="project" value="UniProtKB-EC"/>
</dbReference>
<keyword evidence="2 10" id="KW-0444">Lipid biosynthesis</keyword>
<dbReference type="GO" id="GO:0019367">
    <property type="term" value="P:fatty acid elongation, saturated fatty acid"/>
    <property type="evidence" value="ECO:0007669"/>
    <property type="project" value="TreeGrafter"/>
</dbReference>
<dbReference type="GO" id="GO:0030148">
    <property type="term" value="P:sphingolipid biosynthetic process"/>
    <property type="evidence" value="ECO:0007669"/>
    <property type="project" value="TreeGrafter"/>
</dbReference>
<evidence type="ECO:0000256" key="6">
    <source>
        <dbReference type="ARBA" id="ARBA00022989"/>
    </source>
</evidence>
<comment type="caution">
    <text evidence="11">The sequence shown here is derived from an EMBL/GenBank/DDBJ whole genome shotgun (WGS) entry which is preliminary data.</text>
</comment>
<evidence type="ECO:0000313" key="11">
    <source>
        <dbReference type="EMBL" id="OXA43632.1"/>
    </source>
</evidence>
<feature type="transmembrane region" description="Helical" evidence="10">
    <location>
        <begin position="181"/>
        <end position="198"/>
    </location>
</feature>
<keyword evidence="12" id="KW-1185">Reference proteome</keyword>
<feature type="transmembrane region" description="Helical" evidence="10">
    <location>
        <begin position="72"/>
        <end position="89"/>
    </location>
</feature>
<dbReference type="AlphaFoldDB" id="A0A226DDK7"/>
<comment type="caution">
    <text evidence="10">Lacks conserved residue(s) required for the propagation of feature annotation.</text>
</comment>
<dbReference type="GO" id="GO:0034625">
    <property type="term" value="P:fatty acid elongation, monounsaturated fatty acid"/>
    <property type="evidence" value="ECO:0007669"/>
    <property type="project" value="TreeGrafter"/>
</dbReference>
<dbReference type="PANTHER" id="PTHR11157">
    <property type="entry name" value="FATTY ACID ACYL TRANSFERASE-RELATED"/>
    <property type="match status" value="1"/>
</dbReference>
<accession>A0A226DDK7</accession>
<keyword evidence="9 10" id="KW-0275">Fatty acid biosynthesis</keyword>
<evidence type="ECO:0000256" key="4">
    <source>
        <dbReference type="ARBA" id="ARBA00022692"/>
    </source>
</evidence>
<keyword evidence="3 10" id="KW-0808">Transferase</keyword>
<dbReference type="Pfam" id="PF01151">
    <property type="entry name" value="ELO"/>
    <property type="match status" value="1"/>
</dbReference>
<dbReference type="InterPro" id="IPR030457">
    <property type="entry name" value="ELO_CS"/>
</dbReference>
<evidence type="ECO:0000256" key="8">
    <source>
        <dbReference type="ARBA" id="ARBA00023136"/>
    </source>
</evidence>
<keyword evidence="8 10" id="KW-0472">Membrane</keyword>
<evidence type="ECO:0000256" key="2">
    <source>
        <dbReference type="ARBA" id="ARBA00022516"/>
    </source>
</evidence>
<sequence length="316" mass="36919">MNTTFANSSNSASSFLGTYGRSYFENPNSPLRGDEYKWFVEVSPVNDPSYLTVYTWEHFELTRWRLWMGRNWAWSLYASAIYVLAIFSVQRLMKNRQPFQLRGALTCWNLMLAAFSIMGFLRTAPELFHVLKNESGFYKSICVREEHNAATAFWGWLMALSKMVELGDTAFIVLRKQPLIFLHWYHHITVLAYTWYTYEAYEPPLRYFMTMNMFVHALMYSYYALKELISTRAGQGVQLPREMEPFISLLVVSMPASSRRQVTGLEVATHTQTGHPPTTTKLLLRRSRTTITREYQFILLPIALISFEARQQVVLR</sequence>
<keyword evidence="5 10" id="KW-0276">Fatty acid metabolism</keyword>
<feature type="transmembrane region" description="Helical" evidence="10">
    <location>
        <begin position="101"/>
        <end position="121"/>
    </location>
</feature>
<dbReference type="Proteomes" id="UP000198287">
    <property type="component" value="Unassembled WGS sequence"/>
</dbReference>
<keyword evidence="6 10" id="KW-1133">Transmembrane helix</keyword>
<dbReference type="OMA" id="YEAYEPP"/>
<dbReference type="EMBL" id="LNIX01000021">
    <property type="protein sequence ID" value="OXA43632.1"/>
    <property type="molecule type" value="Genomic_DNA"/>
</dbReference>
<organism evidence="11 12">
    <name type="scientific">Folsomia candida</name>
    <name type="common">Springtail</name>
    <dbReference type="NCBI Taxonomy" id="158441"/>
    <lineage>
        <taxon>Eukaryota</taxon>
        <taxon>Metazoa</taxon>
        <taxon>Ecdysozoa</taxon>
        <taxon>Arthropoda</taxon>
        <taxon>Hexapoda</taxon>
        <taxon>Collembola</taxon>
        <taxon>Entomobryomorpha</taxon>
        <taxon>Isotomoidea</taxon>
        <taxon>Isotomidae</taxon>
        <taxon>Proisotominae</taxon>
        <taxon>Folsomia</taxon>
    </lineage>
</organism>
<evidence type="ECO:0000256" key="10">
    <source>
        <dbReference type="RuleBase" id="RU361115"/>
    </source>
</evidence>
<name>A0A226DDK7_FOLCA</name>
<evidence type="ECO:0000313" key="12">
    <source>
        <dbReference type="Proteomes" id="UP000198287"/>
    </source>
</evidence>
<comment type="similarity">
    <text evidence="10">Belongs to the ELO family.</text>
</comment>
<dbReference type="EC" id="2.3.1.199" evidence="10"/>
<dbReference type="GO" id="GO:0034626">
    <property type="term" value="P:fatty acid elongation, polyunsaturated fatty acid"/>
    <property type="evidence" value="ECO:0007669"/>
    <property type="project" value="TreeGrafter"/>
</dbReference>
<evidence type="ECO:0000256" key="5">
    <source>
        <dbReference type="ARBA" id="ARBA00022832"/>
    </source>
</evidence>
<evidence type="ECO:0000256" key="3">
    <source>
        <dbReference type="ARBA" id="ARBA00022679"/>
    </source>
</evidence>
<keyword evidence="4 10" id="KW-0812">Transmembrane</keyword>
<reference evidence="11 12" key="1">
    <citation type="submission" date="2015-12" db="EMBL/GenBank/DDBJ databases">
        <title>The genome of Folsomia candida.</title>
        <authorList>
            <person name="Faddeeva A."/>
            <person name="Derks M.F."/>
            <person name="Anvar Y."/>
            <person name="Smit S."/>
            <person name="Van Straalen N."/>
            <person name="Roelofs D."/>
        </authorList>
    </citation>
    <scope>NUCLEOTIDE SEQUENCE [LARGE SCALE GENOMIC DNA]</scope>
    <source>
        <strain evidence="11 12">VU population</strain>
        <tissue evidence="11">Whole body</tissue>
    </source>
</reference>
<evidence type="ECO:0000256" key="7">
    <source>
        <dbReference type="ARBA" id="ARBA00023098"/>
    </source>
</evidence>
<dbReference type="GO" id="GO:0005789">
    <property type="term" value="C:endoplasmic reticulum membrane"/>
    <property type="evidence" value="ECO:0007669"/>
    <property type="project" value="TreeGrafter"/>
</dbReference>
<dbReference type="InterPro" id="IPR002076">
    <property type="entry name" value="ELO_fam"/>
</dbReference>
<feature type="transmembrane region" description="Helical" evidence="10">
    <location>
        <begin position="204"/>
        <end position="225"/>
    </location>
</feature>
<comment type="catalytic activity">
    <reaction evidence="10">
        <text>a very-long-chain acyl-CoA + malonyl-CoA + H(+) = a very-long-chain 3-oxoacyl-CoA + CO2 + CoA</text>
        <dbReference type="Rhea" id="RHEA:32727"/>
        <dbReference type="ChEBI" id="CHEBI:15378"/>
        <dbReference type="ChEBI" id="CHEBI:16526"/>
        <dbReference type="ChEBI" id="CHEBI:57287"/>
        <dbReference type="ChEBI" id="CHEBI:57384"/>
        <dbReference type="ChEBI" id="CHEBI:90725"/>
        <dbReference type="ChEBI" id="CHEBI:90736"/>
        <dbReference type="EC" id="2.3.1.199"/>
    </reaction>
</comment>
<dbReference type="PANTHER" id="PTHR11157:SF17">
    <property type="entry name" value="ELONGATION OF VERY LONG CHAIN FATTY ACIDS PROTEIN 6"/>
    <property type="match status" value="1"/>
</dbReference>
<keyword evidence="7 10" id="KW-0443">Lipid metabolism</keyword>
<evidence type="ECO:0000256" key="1">
    <source>
        <dbReference type="ARBA" id="ARBA00004141"/>
    </source>
</evidence>
<gene>
    <name evidence="11" type="ORF">Fcan01_21442</name>
</gene>
<dbReference type="GO" id="GO:0042761">
    <property type="term" value="P:very long-chain fatty acid biosynthetic process"/>
    <property type="evidence" value="ECO:0007669"/>
    <property type="project" value="TreeGrafter"/>
</dbReference>